<keyword evidence="2" id="KW-1185">Reference proteome</keyword>
<sequence length="238" mass="26165">MDLCVNQELENIFLPGFCSMYWLRLMYSLRGERWLGPYLLPILSAVRDTGAFFFVTSLCVASATHAYVIMNPRGEVRAAEDLLPPAFEAPPIPFSCPAVDFAERVHIPSLVLGILVGLAAGTYVDPGPGGRGITEDERRAIAKRVGVWFLRCLAGQHRGPSGREENPLANRVYLVIRDYSGKVYDPPLLARNFESIKKLVKPSGFLAEDVVFAGFPSQWEAAVAADSAGFQAPVERHV</sequence>
<reference evidence="1 2" key="1">
    <citation type="submission" date="2016-02" db="EMBL/GenBank/DDBJ databases">
        <title>Genome analysis of coral dinoflagellate symbionts highlights evolutionary adaptations to a symbiotic lifestyle.</title>
        <authorList>
            <person name="Aranda M."/>
            <person name="Li Y."/>
            <person name="Liew Y.J."/>
            <person name="Baumgarten S."/>
            <person name="Simakov O."/>
            <person name="Wilson M."/>
            <person name="Piel J."/>
            <person name="Ashoor H."/>
            <person name="Bougouffa S."/>
            <person name="Bajic V.B."/>
            <person name="Ryu T."/>
            <person name="Ravasi T."/>
            <person name="Bayer T."/>
            <person name="Micklem G."/>
            <person name="Kim H."/>
            <person name="Bhak J."/>
            <person name="Lajeunesse T.C."/>
            <person name="Voolstra C.R."/>
        </authorList>
    </citation>
    <scope>NUCLEOTIDE SEQUENCE [LARGE SCALE GENOMIC DNA]</scope>
    <source>
        <strain evidence="1 2">CCMP2467</strain>
    </source>
</reference>
<proteinExistence type="predicted"/>
<dbReference type="EMBL" id="LSRX01002205">
    <property type="protein sequence ID" value="OLP75933.1"/>
    <property type="molecule type" value="Genomic_DNA"/>
</dbReference>
<protein>
    <submittedName>
        <fullName evidence="1">Uncharacterized protein</fullName>
    </submittedName>
</protein>
<gene>
    <name evidence="1" type="ORF">AK812_SmicGene44201</name>
</gene>
<comment type="caution">
    <text evidence="1">The sequence shown here is derived from an EMBL/GenBank/DDBJ whole genome shotgun (WGS) entry which is preliminary data.</text>
</comment>
<evidence type="ECO:0000313" key="1">
    <source>
        <dbReference type="EMBL" id="OLP75933.1"/>
    </source>
</evidence>
<organism evidence="1 2">
    <name type="scientific">Symbiodinium microadriaticum</name>
    <name type="common">Dinoflagellate</name>
    <name type="synonym">Zooxanthella microadriatica</name>
    <dbReference type="NCBI Taxonomy" id="2951"/>
    <lineage>
        <taxon>Eukaryota</taxon>
        <taxon>Sar</taxon>
        <taxon>Alveolata</taxon>
        <taxon>Dinophyceae</taxon>
        <taxon>Suessiales</taxon>
        <taxon>Symbiodiniaceae</taxon>
        <taxon>Symbiodinium</taxon>
    </lineage>
</organism>
<dbReference type="OrthoDB" id="439014at2759"/>
<accession>A0A1Q9BZ26</accession>
<dbReference type="AlphaFoldDB" id="A0A1Q9BZ26"/>
<evidence type="ECO:0000313" key="2">
    <source>
        <dbReference type="Proteomes" id="UP000186817"/>
    </source>
</evidence>
<dbReference type="Proteomes" id="UP000186817">
    <property type="component" value="Unassembled WGS sequence"/>
</dbReference>
<name>A0A1Q9BZ26_SYMMI</name>